<proteinExistence type="predicted"/>
<keyword evidence="4" id="KW-1185">Reference proteome</keyword>
<reference evidence="3" key="1">
    <citation type="submission" date="2018-12" db="EMBL/GenBank/DDBJ databases">
        <authorList>
            <person name="Will S."/>
            <person name="Neumann-Schaal M."/>
            <person name="Henke P."/>
        </authorList>
    </citation>
    <scope>NUCLEOTIDE SEQUENCE</scope>
    <source>
        <strain evidence="3">PCC 7102</strain>
    </source>
</reference>
<keyword evidence="2" id="KW-0732">Signal</keyword>
<feature type="region of interest" description="Disordered" evidence="1">
    <location>
        <begin position="26"/>
        <end position="60"/>
    </location>
</feature>
<feature type="compositionally biased region" description="Polar residues" evidence="1">
    <location>
        <begin position="45"/>
        <end position="57"/>
    </location>
</feature>
<feature type="chain" id="PRO_5018762380" evidence="2">
    <location>
        <begin position="29"/>
        <end position="93"/>
    </location>
</feature>
<comment type="caution">
    <text evidence="3">The sequence shown here is derived from an EMBL/GenBank/DDBJ whole genome shotgun (WGS) entry which is preliminary data.</text>
</comment>
<dbReference type="EMBL" id="RSCL01000019">
    <property type="protein sequence ID" value="RUT01556.1"/>
    <property type="molecule type" value="Genomic_DNA"/>
</dbReference>
<evidence type="ECO:0000313" key="4">
    <source>
        <dbReference type="Proteomes" id="UP000271624"/>
    </source>
</evidence>
<dbReference type="OrthoDB" id="9861213at2"/>
<reference evidence="3" key="2">
    <citation type="journal article" date="2019" name="Genome Biol. Evol.">
        <title>Day and night: Metabolic profiles and evolutionary relationships of six axenic non-marine cyanobacteria.</title>
        <authorList>
            <person name="Will S.E."/>
            <person name="Henke P."/>
            <person name="Boedeker C."/>
            <person name="Huang S."/>
            <person name="Brinkmann H."/>
            <person name="Rohde M."/>
            <person name="Jarek M."/>
            <person name="Friedl T."/>
            <person name="Seufert S."/>
            <person name="Schumacher M."/>
            <person name="Overmann J."/>
            <person name="Neumann-Schaal M."/>
            <person name="Petersen J."/>
        </authorList>
    </citation>
    <scope>NUCLEOTIDE SEQUENCE [LARGE SCALE GENOMIC DNA]</scope>
    <source>
        <strain evidence="3">PCC 7102</strain>
    </source>
</reference>
<organism evidence="3 4">
    <name type="scientific">Dulcicalothrix desertica PCC 7102</name>
    <dbReference type="NCBI Taxonomy" id="232991"/>
    <lineage>
        <taxon>Bacteria</taxon>
        <taxon>Bacillati</taxon>
        <taxon>Cyanobacteriota</taxon>
        <taxon>Cyanophyceae</taxon>
        <taxon>Nostocales</taxon>
        <taxon>Calotrichaceae</taxon>
        <taxon>Dulcicalothrix</taxon>
    </lineage>
</organism>
<evidence type="ECO:0000256" key="1">
    <source>
        <dbReference type="SAM" id="MobiDB-lite"/>
    </source>
</evidence>
<gene>
    <name evidence="3" type="ORF">DSM106972_066530</name>
</gene>
<sequence length="93" mass="10182">MTTHMKTLFVGALASFALLTLVASPSRAESRATNANTATSSKTEQQISQTPSSPTKQQLEDKGCACCKKMMGNTQQMDNKMHQMMNNQQNPSR</sequence>
<name>A0A3S1C774_9CYAN</name>
<protein>
    <submittedName>
        <fullName evidence="3">Uncharacterized protein</fullName>
    </submittedName>
</protein>
<dbReference type="Proteomes" id="UP000271624">
    <property type="component" value="Unassembled WGS sequence"/>
</dbReference>
<dbReference type="AlphaFoldDB" id="A0A3S1C774"/>
<evidence type="ECO:0000256" key="2">
    <source>
        <dbReference type="SAM" id="SignalP"/>
    </source>
</evidence>
<feature type="signal peptide" evidence="2">
    <location>
        <begin position="1"/>
        <end position="28"/>
    </location>
</feature>
<dbReference type="RefSeq" id="WP_127084821.1">
    <property type="nucleotide sequence ID" value="NZ_RSCL01000019.1"/>
</dbReference>
<accession>A0A3S1C774</accession>
<evidence type="ECO:0000313" key="3">
    <source>
        <dbReference type="EMBL" id="RUT01556.1"/>
    </source>
</evidence>
<feature type="compositionally biased region" description="Low complexity" evidence="1">
    <location>
        <begin position="31"/>
        <end position="44"/>
    </location>
</feature>